<sequence>MKRPREKATTATADASGTRSAVDRREEEAAEAERRRALAVAVATTAAAEASVAAAQAAMELLNRPCVSVREHHAATAIQKAYRGYLAKRALRALRGLVKLQALIRGHNVRKRAKVTLQRMQALVRAQARARDQRMGLSLEPEGSLNFSISDSHSLVGLHSIDSKSFCSKGGGTSVGDEWEEQQGVVNEINSILRLTKETTSNRQRTALAYDFSNKEQIRRLMKQREGAGRHSCDQILPVKIVEVDNAVSYSSHRFPQKNYEYYQHKPSSSPLHKFDLNPCYQSPIKHYGSELKHPLRYYSSPPLARGGSNNSILPNYMAATASTMARARSQSVPRQVPLTLERDGNGGK</sequence>
<proteinExistence type="inferred from homology"/>
<accession>A0AAD3SWU1</accession>
<dbReference type="Pfam" id="PF00612">
    <property type="entry name" value="IQ"/>
    <property type="match status" value="2"/>
</dbReference>
<gene>
    <name evidence="6" type="ORF">Nepgr_020152</name>
</gene>
<evidence type="ECO:0000256" key="3">
    <source>
        <dbReference type="ARBA" id="ARBA00024378"/>
    </source>
</evidence>
<dbReference type="InterPro" id="IPR025064">
    <property type="entry name" value="DUF4005"/>
</dbReference>
<organism evidence="6 7">
    <name type="scientific">Nepenthes gracilis</name>
    <name type="common">Slender pitcher plant</name>
    <dbReference type="NCBI Taxonomy" id="150966"/>
    <lineage>
        <taxon>Eukaryota</taxon>
        <taxon>Viridiplantae</taxon>
        <taxon>Streptophyta</taxon>
        <taxon>Embryophyta</taxon>
        <taxon>Tracheophyta</taxon>
        <taxon>Spermatophyta</taxon>
        <taxon>Magnoliopsida</taxon>
        <taxon>eudicotyledons</taxon>
        <taxon>Gunneridae</taxon>
        <taxon>Pentapetalae</taxon>
        <taxon>Caryophyllales</taxon>
        <taxon>Nepenthaceae</taxon>
        <taxon>Nepenthes</taxon>
    </lineage>
</organism>
<feature type="region of interest" description="Disordered" evidence="4">
    <location>
        <begin position="327"/>
        <end position="349"/>
    </location>
</feature>
<protein>
    <recommendedName>
        <fullName evidence="5">DUF4005 domain-containing protein</fullName>
    </recommendedName>
</protein>
<feature type="domain" description="DUF4005" evidence="5">
    <location>
        <begin position="297"/>
        <end position="345"/>
    </location>
</feature>
<reference evidence="6" key="1">
    <citation type="submission" date="2023-05" db="EMBL/GenBank/DDBJ databases">
        <title>Nepenthes gracilis genome sequencing.</title>
        <authorList>
            <person name="Fukushima K."/>
        </authorList>
    </citation>
    <scope>NUCLEOTIDE SEQUENCE</scope>
    <source>
        <strain evidence="6">SING2019-196</strain>
    </source>
</reference>
<dbReference type="PROSITE" id="PS50096">
    <property type="entry name" value="IQ"/>
    <property type="match status" value="2"/>
</dbReference>
<dbReference type="GO" id="GO:0005516">
    <property type="term" value="F:calmodulin binding"/>
    <property type="evidence" value="ECO:0007669"/>
    <property type="project" value="UniProtKB-KW"/>
</dbReference>
<name>A0AAD3SWU1_NEPGR</name>
<dbReference type="PANTHER" id="PTHR32295:SF244">
    <property type="entry name" value="PROTEIN IQ-DOMAIN 14-LIKE"/>
    <property type="match status" value="1"/>
</dbReference>
<dbReference type="AlphaFoldDB" id="A0AAD3SWU1"/>
<comment type="similarity">
    <text evidence="2">Belongs to the IQD family.</text>
</comment>
<dbReference type="SMART" id="SM00015">
    <property type="entry name" value="IQ"/>
    <property type="match status" value="2"/>
</dbReference>
<evidence type="ECO:0000256" key="4">
    <source>
        <dbReference type="SAM" id="MobiDB-lite"/>
    </source>
</evidence>
<dbReference type="Pfam" id="PF13178">
    <property type="entry name" value="DUF4005"/>
    <property type="match status" value="1"/>
</dbReference>
<evidence type="ECO:0000256" key="2">
    <source>
        <dbReference type="ARBA" id="ARBA00024341"/>
    </source>
</evidence>
<feature type="compositionally biased region" description="Polar residues" evidence="4">
    <location>
        <begin position="9"/>
        <end position="18"/>
    </location>
</feature>
<dbReference type="Gene3D" id="1.20.5.190">
    <property type="match status" value="1"/>
</dbReference>
<dbReference type="InterPro" id="IPR000048">
    <property type="entry name" value="IQ_motif_EF-hand-BS"/>
</dbReference>
<feature type="region of interest" description="Disordered" evidence="4">
    <location>
        <begin position="1"/>
        <end position="29"/>
    </location>
</feature>
<keyword evidence="7" id="KW-1185">Reference proteome</keyword>
<evidence type="ECO:0000313" key="7">
    <source>
        <dbReference type="Proteomes" id="UP001279734"/>
    </source>
</evidence>
<dbReference type="EMBL" id="BSYO01000019">
    <property type="protein sequence ID" value="GMH18311.1"/>
    <property type="molecule type" value="Genomic_DNA"/>
</dbReference>
<evidence type="ECO:0000313" key="6">
    <source>
        <dbReference type="EMBL" id="GMH18311.1"/>
    </source>
</evidence>
<comment type="subunit">
    <text evidence="3">Binds to multiple calmodulin (CaM) in the presence of Ca(2+) and CaM-like proteins.</text>
</comment>
<evidence type="ECO:0000259" key="5">
    <source>
        <dbReference type="Pfam" id="PF13178"/>
    </source>
</evidence>
<evidence type="ECO:0000256" key="1">
    <source>
        <dbReference type="ARBA" id="ARBA00022860"/>
    </source>
</evidence>
<dbReference type="PANTHER" id="PTHR32295">
    <property type="entry name" value="IQ-DOMAIN 5-RELATED"/>
    <property type="match status" value="1"/>
</dbReference>
<dbReference type="Proteomes" id="UP001279734">
    <property type="component" value="Unassembled WGS sequence"/>
</dbReference>
<dbReference type="CDD" id="cd23767">
    <property type="entry name" value="IQCD"/>
    <property type="match status" value="1"/>
</dbReference>
<keyword evidence="1" id="KW-0112">Calmodulin-binding</keyword>
<comment type="caution">
    <text evidence="6">The sequence shown here is derived from an EMBL/GenBank/DDBJ whole genome shotgun (WGS) entry which is preliminary data.</text>
</comment>